<dbReference type="SMART" id="SM00487">
    <property type="entry name" value="DEXDc"/>
    <property type="match status" value="1"/>
</dbReference>
<keyword evidence="6" id="KW-1185">Reference proteome</keyword>
<gene>
    <name evidence="5" type="ORF">ZIOFF_041996</name>
</gene>
<dbReference type="Pfam" id="PF00270">
    <property type="entry name" value="DEAD"/>
    <property type="match status" value="1"/>
</dbReference>
<protein>
    <recommendedName>
        <fullName evidence="4">Helicase ATP-binding domain-containing protein</fullName>
    </recommendedName>
</protein>
<evidence type="ECO:0000313" key="5">
    <source>
        <dbReference type="EMBL" id="KAG6502107.1"/>
    </source>
</evidence>
<evidence type="ECO:0000256" key="2">
    <source>
        <dbReference type="ARBA" id="ARBA00022806"/>
    </source>
</evidence>
<sequence>MHLTEFSSPTPIQAQTWPVSLQNRNIVAIAKTDSGKTLGCLIPTFFHLRCCRNNPQFGLTVLVFAPIQEIVSQIQDEALKFSHSSRISCACFYGGALKGPQLKEIERGADIAIATLADRVLDMGFEPQIRKIVNEIPPHRQTLVRRIETC</sequence>
<dbReference type="PROSITE" id="PS51192">
    <property type="entry name" value="HELICASE_ATP_BIND_1"/>
    <property type="match status" value="1"/>
</dbReference>
<keyword evidence="1" id="KW-0378">Hydrolase</keyword>
<evidence type="ECO:0000313" key="6">
    <source>
        <dbReference type="Proteomes" id="UP000734854"/>
    </source>
</evidence>
<dbReference type="GO" id="GO:0016787">
    <property type="term" value="F:hydrolase activity"/>
    <property type="evidence" value="ECO:0007669"/>
    <property type="project" value="UniProtKB-KW"/>
</dbReference>
<keyword evidence="2" id="KW-0547">Nucleotide-binding</keyword>
<dbReference type="EMBL" id="JACMSC010000011">
    <property type="protein sequence ID" value="KAG6502107.1"/>
    <property type="molecule type" value="Genomic_DNA"/>
</dbReference>
<accession>A0A8J5L1X6</accession>
<reference evidence="5 6" key="1">
    <citation type="submission" date="2020-08" db="EMBL/GenBank/DDBJ databases">
        <title>Plant Genome Project.</title>
        <authorList>
            <person name="Zhang R.-G."/>
        </authorList>
    </citation>
    <scope>NUCLEOTIDE SEQUENCE [LARGE SCALE GENOMIC DNA]</scope>
    <source>
        <tissue evidence="5">Rhizome</tissue>
    </source>
</reference>
<proteinExistence type="predicted"/>
<keyword evidence="3" id="KW-0694">RNA-binding</keyword>
<keyword evidence="2" id="KW-0067">ATP-binding</keyword>
<dbReference type="Proteomes" id="UP000734854">
    <property type="component" value="Unassembled WGS sequence"/>
</dbReference>
<dbReference type="InterPro" id="IPR027417">
    <property type="entry name" value="P-loop_NTPase"/>
</dbReference>
<dbReference type="GO" id="GO:0004386">
    <property type="term" value="F:helicase activity"/>
    <property type="evidence" value="ECO:0007669"/>
    <property type="project" value="UniProtKB-KW"/>
</dbReference>
<feature type="domain" description="Helicase ATP-binding" evidence="4">
    <location>
        <begin position="17"/>
        <end position="115"/>
    </location>
</feature>
<dbReference type="Gene3D" id="3.40.50.300">
    <property type="entry name" value="P-loop containing nucleotide triphosphate hydrolases"/>
    <property type="match status" value="2"/>
</dbReference>
<dbReference type="InterPro" id="IPR014001">
    <property type="entry name" value="Helicase_ATP-bd"/>
</dbReference>
<evidence type="ECO:0000256" key="3">
    <source>
        <dbReference type="ARBA" id="ARBA00022884"/>
    </source>
</evidence>
<evidence type="ECO:0000256" key="1">
    <source>
        <dbReference type="ARBA" id="ARBA00022801"/>
    </source>
</evidence>
<organism evidence="5 6">
    <name type="scientific">Zingiber officinale</name>
    <name type="common">Ginger</name>
    <name type="synonym">Amomum zingiber</name>
    <dbReference type="NCBI Taxonomy" id="94328"/>
    <lineage>
        <taxon>Eukaryota</taxon>
        <taxon>Viridiplantae</taxon>
        <taxon>Streptophyta</taxon>
        <taxon>Embryophyta</taxon>
        <taxon>Tracheophyta</taxon>
        <taxon>Spermatophyta</taxon>
        <taxon>Magnoliopsida</taxon>
        <taxon>Liliopsida</taxon>
        <taxon>Zingiberales</taxon>
        <taxon>Zingiberaceae</taxon>
        <taxon>Zingiber</taxon>
    </lineage>
</organism>
<dbReference type="PANTHER" id="PTHR47958">
    <property type="entry name" value="ATP-DEPENDENT RNA HELICASE DBP3"/>
    <property type="match status" value="1"/>
</dbReference>
<keyword evidence="2" id="KW-0347">Helicase</keyword>
<dbReference type="SUPFAM" id="SSF52540">
    <property type="entry name" value="P-loop containing nucleoside triphosphate hydrolases"/>
    <property type="match status" value="1"/>
</dbReference>
<name>A0A8J5L1X6_ZINOF</name>
<dbReference type="GO" id="GO:0003723">
    <property type="term" value="F:RNA binding"/>
    <property type="evidence" value="ECO:0007669"/>
    <property type="project" value="UniProtKB-KW"/>
</dbReference>
<comment type="caution">
    <text evidence="5">The sequence shown here is derived from an EMBL/GenBank/DDBJ whole genome shotgun (WGS) entry which is preliminary data.</text>
</comment>
<dbReference type="InterPro" id="IPR011545">
    <property type="entry name" value="DEAD/DEAH_box_helicase_dom"/>
</dbReference>
<dbReference type="GO" id="GO:0005524">
    <property type="term" value="F:ATP binding"/>
    <property type="evidence" value="ECO:0007669"/>
    <property type="project" value="InterPro"/>
</dbReference>
<evidence type="ECO:0000259" key="4">
    <source>
        <dbReference type="PROSITE" id="PS51192"/>
    </source>
</evidence>
<dbReference type="AlphaFoldDB" id="A0A8J5L1X6"/>